<protein>
    <submittedName>
        <fullName evidence="1">Uncharacterized protein</fullName>
    </submittedName>
</protein>
<name>A0AAV7T1T6_PLEWA</name>
<evidence type="ECO:0000313" key="1">
    <source>
        <dbReference type="EMBL" id="KAJ1170081.1"/>
    </source>
</evidence>
<organism evidence="1 2">
    <name type="scientific">Pleurodeles waltl</name>
    <name type="common">Iberian ribbed newt</name>
    <dbReference type="NCBI Taxonomy" id="8319"/>
    <lineage>
        <taxon>Eukaryota</taxon>
        <taxon>Metazoa</taxon>
        <taxon>Chordata</taxon>
        <taxon>Craniata</taxon>
        <taxon>Vertebrata</taxon>
        <taxon>Euteleostomi</taxon>
        <taxon>Amphibia</taxon>
        <taxon>Batrachia</taxon>
        <taxon>Caudata</taxon>
        <taxon>Salamandroidea</taxon>
        <taxon>Salamandridae</taxon>
        <taxon>Pleurodelinae</taxon>
        <taxon>Pleurodeles</taxon>
    </lineage>
</organism>
<comment type="caution">
    <text evidence="1">The sequence shown here is derived from an EMBL/GenBank/DDBJ whole genome shotgun (WGS) entry which is preliminary data.</text>
</comment>
<evidence type="ECO:0000313" key="2">
    <source>
        <dbReference type="Proteomes" id="UP001066276"/>
    </source>
</evidence>
<dbReference type="EMBL" id="JANPWB010000007">
    <property type="protein sequence ID" value="KAJ1170081.1"/>
    <property type="molecule type" value="Genomic_DNA"/>
</dbReference>
<gene>
    <name evidence="1" type="ORF">NDU88_001962</name>
</gene>
<sequence>MEDECVKEAIRFLHEAGRTDLLVPGLRGMTSPPHWASVAADGAAVVACSPPLRRSEALQVCPSGNVQIDLGELGVAQWPPRRKEGKSQYGRQDKAWDKFDAATQTSGVALVVLQPRRTVNELQEKYELDPSEYFRYLQVQHALHLALPKGTEQPETTPLERRLLEELKHKKAISLTYKTILNNSLDTLQHLKQQWQQNLGELEEEEWEEVLASLRDVGIYSSFHLI</sequence>
<dbReference type="Proteomes" id="UP001066276">
    <property type="component" value="Chromosome 4_1"/>
</dbReference>
<keyword evidence="2" id="KW-1185">Reference proteome</keyword>
<reference evidence="1" key="1">
    <citation type="journal article" date="2022" name="bioRxiv">
        <title>Sequencing and chromosome-scale assembly of the giantPleurodeles waltlgenome.</title>
        <authorList>
            <person name="Brown T."/>
            <person name="Elewa A."/>
            <person name="Iarovenko S."/>
            <person name="Subramanian E."/>
            <person name="Araus A.J."/>
            <person name="Petzold A."/>
            <person name="Susuki M."/>
            <person name="Suzuki K.-i.T."/>
            <person name="Hayashi T."/>
            <person name="Toyoda A."/>
            <person name="Oliveira C."/>
            <person name="Osipova E."/>
            <person name="Leigh N.D."/>
            <person name="Simon A."/>
            <person name="Yun M.H."/>
        </authorList>
    </citation>
    <scope>NUCLEOTIDE SEQUENCE</scope>
    <source>
        <strain evidence="1">20211129_DDA</strain>
        <tissue evidence="1">Liver</tissue>
    </source>
</reference>
<accession>A0AAV7T1T6</accession>
<proteinExistence type="predicted"/>
<dbReference type="AlphaFoldDB" id="A0AAV7T1T6"/>